<comment type="caution">
    <text evidence="2">The sequence shown here is derived from an EMBL/GenBank/DDBJ whole genome shotgun (WGS) entry which is preliminary data.</text>
</comment>
<dbReference type="EMBL" id="JACSPW010000018">
    <property type="protein sequence ID" value="MBD8034583.1"/>
    <property type="molecule type" value="Genomic_DNA"/>
</dbReference>
<gene>
    <name evidence="2" type="ORF">H9632_16050</name>
</gene>
<dbReference type="Pfam" id="PF00395">
    <property type="entry name" value="SLH"/>
    <property type="match status" value="2"/>
</dbReference>
<organism evidence="2 3">
    <name type="scientific">Solibacillus merdavium</name>
    <dbReference type="NCBI Taxonomy" id="2762218"/>
    <lineage>
        <taxon>Bacteria</taxon>
        <taxon>Bacillati</taxon>
        <taxon>Bacillota</taxon>
        <taxon>Bacilli</taxon>
        <taxon>Bacillales</taxon>
        <taxon>Caryophanaceae</taxon>
        <taxon>Solibacillus</taxon>
    </lineage>
</organism>
<keyword evidence="3" id="KW-1185">Reference proteome</keyword>
<proteinExistence type="predicted"/>
<evidence type="ECO:0000313" key="3">
    <source>
        <dbReference type="Proteomes" id="UP000600565"/>
    </source>
</evidence>
<protein>
    <submittedName>
        <fullName evidence="2">S-layer homology domain-containing protein</fullName>
    </submittedName>
</protein>
<reference evidence="2 3" key="1">
    <citation type="submission" date="2020-08" db="EMBL/GenBank/DDBJ databases">
        <title>A Genomic Blueprint of the Chicken Gut Microbiome.</title>
        <authorList>
            <person name="Gilroy R."/>
            <person name="Ravi A."/>
            <person name="Getino M."/>
            <person name="Pursley I."/>
            <person name="Horton D.L."/>
            <person name="Alikhan N.-F."/>
            <person name="Baker D."/>
            <person name="Gharbi K."/>
            <person name="Hall N."/>
            <person name="Watson M."/>
            <person name="Adriaenssens E.M."/>
            <person name="Foster-Nyarko E."/>
            <person name="Jarju S."/>
            <person name="Secka A."/>
            <person name="Antonio M."/>
            <person name="Oren A."/>
            <person name="Chaudhuri R."/>
            <person name="La Ragione R.M."/>
            <person name="Hildebrand F."/>
            <person name="Pallen M.J."/>
        </authorList>
    </citation>
    <scope>NUCLEOTIDE SEQUENCE [LARGE SCALE GENOMIC DNA]</scope>
    <source>
        <strain evidence="2 3">Sa1YVA6</strain>
    </source>
</reference>
<name>A0ABR8XRL5_9BACL</name>
<dbReference type="InterPro" id="IPR001119">
    <property type="entry name" value="SLH_dom"/>
</dbReference>
<dbReference type="PROSITE" id="PS51272">
    <property type="entry name" value="SLH"/>
    <property type="match status" value="2"/>
</dbReference>
<accession>A0ABR8XRL5</accession>
<evidence type="ECO:0000259" key="1">
    <source>
        <dbReference type="PROSITE" id="PS51272"/>
    </source>
</evidence>
<dbReference type="Proteomes" id="UP000600565">
    <property type="component" value="Unassembled WGS sequence"/>
</dbReference>
<feature type="domain" description="SLH" evidence="1">
    <location>
        <begin position="360"/>
        <end position="423"/>
    </location>
</feature>
<sequence length="485" mass="54076">MDRINRIDKTKYTEAQIKSIRMAYNALSDLAKSLVTNLYLLIDAENQVIYQNTVVKQAKLDANAFDLYMDTITRNSTTQEIARARSLYNNLAAEAKRHVTTLEKLVRLETMWNDPQYLELVYTYYPDYVHAVKPGAIVVEKPTYDPLYIPDDSIRTPSSMATKVPKTANWTQYETMTYQNGRYTTQITSTQVKNIADRNMRLKAGDVEIIIPTSEIQASTAAIGVALNITNNQLNIQFTEGNHAKTFSSYVEIRVPISTLKANASQIIERVTATGTSPASFKVDGSNFIIRTTSGGTFKSTTSDIRYTDIQNTAQGNAIRELAKRGITFNTTNRLVESYKQVNKLDAMTMIASALDLSGNSKSEYLDLENTKQSQLAQGLLEAGIMSGATSSRFNPTAPITKQEAAIIIANIYRYLNQDLSKGYNDLTSNYRDIANLSFEARQSISILEQFGVVDGTGAFNPTQTLSRGEFAELFYKALSAIDYL</sequence>
<evidence type="ECO:0000313" key="2">
    <source>
        <dbReference type="EMBL" id="MBD8034583.1"/>
    </source>
</evidence>
<feature type="domain" description="SLH" evidence="1">
    <location>
        <begin position="428"/>
        <end position="485"/>
    </location>
</feature>